<protein>
    <submittedName>
        <fullName evidence="1">Uncharacterized protein</fullName>
    </submittedName>
</protein>
<name>A0A0A8ZD27_ARUDO</name>
<dbReference type="AlphaFoldDB" id="A0A0A8ZD27"/>
<dbReference type="EMBL" id="GBRH01265113">
    <property type="protein sequence ID" value="JAD32782.1"/>
    <property type="molecule type" value="Transcribed_RNA"/>
</dbReference>
<organism evidence="1">
    <name type="scientific">Arundo donax</name>
    <name type="common">Giant reed</name>
    <name type="synonym">Donax arundinaceus</name>
    <dbReference type="NCBI Taxonomy" id="35708"/>
    <lineage>
        <taxon>Eukaryota</taxon>
        <taxon>Viridiplantae</taxon>
        <taxon>Streptophyta</taxon>
        <taxon>Embryophyta</taxon>
        <taxon>Tracheophyta</taxon>
        <taxon>Spermatophyta</taxon>
        <taxon>Magnoliopsida</taxon>
        <taxon>Liliopsida</taxon>
        <taxon>Poales</taxon>
        <taxon>Poaceae</taxon>
        <taxon>PACMAD clade</taxon>
        <taxon>Arundinoideae</taxon>
        <taxon>Arundineae</taxon>
        <taxon>Arundo</taxon>
    </lineage>
</organism>
<sequence>MLQFVFPDVALSYHPHPPLQILISVVVMSIHRCCTRATCWIFEIVFGCCTFFICCHCYISNAASSISKC</sequence>
<evidence type="ECO:0000313" key="1">
    <source>
        <dbReference type="EMBL" id="JAD32782.1"/>
    </source>
</evidence>
<proteinExistence type="predicted"/>
<reference evidence="1" key="1">
    <citation type="submission" date="2014-09" db="EMBL/GenBank/DDBJ databases">
        <authorList>
            <person name="Magalhaes I.L.F."/>
            <person name="Oliveira U."/>
            <person name="Santos F.R."/>
            <person name="Vidigal T.H.D.A."/>
            <person name="Brescovit A.D."/>
            <person name="Santos A.J."/>
        </authorList>
    </citation>
    <scope>NUCLEOTIDE SEQUENCE</scope>
    <source>
        <tissue evidence="1">Shoot tissue taken approximately 20 cm above the soil surface</tissue>
    </source>
</reference>
<accession>A0A0A8ZD27</accession>
<reference evidence="1" key="2">
    <citation type="journal article" date="2015" name="Data Brief">
        <title>Shoot transcriptome of the giant reed, Arundo donax.</title>
        <authorList>
            <person name="Barrero R.A."/>
            <person name="Guerrero F.D."/>
            <person name="Moolhuijzen P."/>
            <person name="Goolsby J.A."/>
            <person name="Tidwell J."/>
            <person name="Bellgard S.E."/>
            <person name="Bellgard M.I."/>
        </authorList>
    </citation>
    <scope>NUCLEOTIDE SEQUENCE</scope>
    <source>
        <tissue evidence="1">Shoot tissue taken approximately 20 cm above the soil surface</tissue>
    </source>
</reference>